<reference evidence="5 6" key="1">
    <citation type="submission" date="2019-06" db="EMBL/GenBank/DDBJ databases">
        <title>Sequencing the genomes of 1000 actinobacteria strains.</title>
        <authorList>
            <person name="Klenk H.-P."/>
        </authorList>
    </citation>
    <scope>NUCLEOTIDE SEQUENCE [LARGE SCALE GENOMIC DNA]</scope>
    <source>
        <strain evidence="5 6">DSM 8803</strain>
    </source>
</reference>
<dbReference type="InterPro" id="IPR036291">
    <property type="entry name" value="NAD(P)-bd_dom_sf"/>
</dbReference>
<dbReference type="SUPFAM" id="SSF51735">
    <property type="entry name" value="NAD(P)-binding Rossmann-fold domains"/>
    <property type="match status" value="1"/>
</dbReference>
<dbReference type="InterPro" id="IPR020904">
    <property type="entry name" value="Sc_DH/Rdtase_CS"/>
</dbReference>
<dbReference type="STRING" id="55969.SD72_15535"/>
<dbReference type="OrthoDB" id="9795647at2"/>
<dbReference type="AlphaFoldDB" id="A0A542Y7X2"/>
<dbReference type="RefSeq" id="WP_141887379.1">
    <property type="nucleotide sequence ID" value="NZ_BAAAUY010000011.1"/>
</dbReference>
<protein>
    <submittedName>
        <fullName evidence="5">NAD(P)-dependent dehydrogenase (Short-subunit alcohol dehydrogenase family)</fullName>
    </submittedName>
</protein>
<dbReference type="EMBL" id="VFON01000001">
    <property type="protein sequence ID" value="TQL44161.1"/>
    <property type="molecule type" value="Genomic_DNA"/>
</dbReference>
<accession>A0A542Y7X2</accession>
<dbReference type="Proteomes" id="UP000319094">
    <property type="component" value="Unassembled WGS sequence"/>
</dbReference>
<evidence type="ECO:0000259" key="4">
    <source>
        <dbReference type="SMART" id="SM00822"/>
    </source>
</evidence>
<dbReference type="PRINTS" id="PR00081">
    <property type="entry name" value="GDHRDH"/>
</dbReference>
<evidence type="ECO:0000256" key="3">
    <source>
        <dbReference type="RuleBase" id="RU000363"/>
    </source>
</evidence>
<evidence type="ECO:0000313" key="6">
    <source>
        <dbReference type="Proteomes" id="UP000319094"/>
    </source>
</evidence>
<name>A0A542Y7X2_9MICO</name>
<dbReference type="InterPro" id="IPR057326">
    <property type="entry name" value="KR_dom"/>
</dbReference>
<evidence type="ECO:0000256" key="2">
    <source>
        <dbReference type="ARBA" id="ARBA00023002"/>
    </source>
</evidence>
<dbReference type="Pfam" id="PF00106">
    <property type="entry name" value="adh_short"/>
    <property type="match status" value="1"/>
</dbReference>
<organism evidence="5 6">
    <name type="scientific">Leucobacter komagatae</name>
    <dbReference type="NCBI Taxonomy" id="55969"/>
    <lineage>
        <taxon>Bacteria</taxon>
        <taxon>Bacillati</taxon>
        <taxon>Actinomycetota</taxon>
        <taxon>Actinomycetes</taxon>
        <taxon>Micrococcales</taxon>
        <taxon>Microbacteriaceae</taxon>
        <taxon>Leucobacter</taxon>
    </lineage>
</organism>
<proteinExistence type="inferred from homology"/>
<gene>
    <name evidence="5" type="ORF">FB468_2208</name>
</gene>
<feature type="domain" description="Ketoreductase" evidence="4">
    <location>
        <begin position="6"/>
        <end position="190"/>
    </location>
</feature>
<dbReference type="PRINTS" id="PR00080">
    <property type="entry name" value="SDRFAMILY"/>
</dbReference>
<dbReference type="GO" id="GO:0016491">
    <property type="term" value="F:oxidoreductase activity"/>
    <property type="evidence" value="ECO:0007669"/>
    <property type="project" value="UniProtKB-KW"/>
</dbReference>
<evidence type="ECO:0000256" key="1">
    <source>
        <dbReference type="ARBA" id="ARBA00006484"/>
    </source>
</evidence>
<evidence type="ECO:0000313" key="5">
    <source>
        <dbReference type="EMBL" id="TQL44161.1"/>
    </source>
</evidence>
<keyword evidence="6" id="KW-1185">Reference proteome</keyword>
<comment type="caution">
    <text evidence="5">The sequence shown here is derived from an EMBL/GenBank/DDBJ whole genome shotgun (WGS) entry which is preliminary data.</text>
</comment>
<dbReference type="PANTHER" id="PTHR43658:SF8">
    <property type="entry name" value="17-BETA-HYDROXYSTEROID DEHYDROGENASE 14-RELATED"/>
    <property type="match status" value="1"/>
</dbReference>
<dbReference type="PROSITE" id="PS00061">
    <property type="entry name" value="ADH_SHORT"/>
    <property type="match status" value="1"/>
</dbReference>
<keyword evidence="2" id="KW-0560">Oxidoreductase</keyword>
<dbReference type="SMART" id="SM00822">
    <property type="entry name" value="PKS_KR"/>
    <property type="match status" value="1"/>
</dbReference>
<sequence>MQIAGTTALVTGAASGLGAATAALLAERGATVLGLDLQASIDKVGEPAAGIRYIAADVTSEEQVAAALKLNDGEPPIRLVVNCAGIAPAKRVLSGKGVHDLETFQRTLNINLVGTFNVLRLAAEVMAEQEPVDESGQRGLIVNTASVAAYEGQIGQIAYAASKGGVVGMGITAARDLARNGIRVNTIAPGIVATPLLEALGPEVNASLSASVPFPARLARPDEFAQLVTMIAEHDYLNGETIRMDGALRMGPK</sequence>
<dbReference type="Gene3D" id="3.40.50.720">
    <property type="entry name" value="NAD(P)-binding Rossmann-like Domain"/>
    <property type="match status" value="1"/>
</dbReference>
<dbReference type="PANTHER" id="PTHR43658">
    <property type="entry name" value="SHORT-CHAIN DEHYDROGENASE/REDUCTASE"/>
    <property type="match status" value="1"/>
</dbReference>
<comment type="similarity">
    <text evidence="1 3">Belongs to the short-chain dehydrogenases/reductases (SDR) family.</text>
</comment>
<dbReference type="InterPro" id="IPR002347">
    <property type="entry name" value="SDR_fam"/>
</dbReference>